<name>A0A4R5PL40_9HYPH</name>
<feature type="domain" description="Fe/B12 periplasmic-binding" evidence="7">
    <location>
        <begin position="32"/>
        <end position="293"/>
    </location>
</feature>
<evidence type="ECO:0000256" key="4">
    <source>
        <dbReference type="ARBA" id="ARBA00022496"/>
    </source>
</evidence>
<dbReference type="InterPro" id="IPR006311">
    <property type="entry name" value="TAT_signal"/>
</dbReference>
<feature type="signal peptide" evidence="6">
    <location>
        <begin position="1"/>
        <end position="27"/>
    </location>
</feature>
<dbReference type="EMBL" id="SMSI01000001">
    <property type="protein sequence ID" value="TDH37646.1"/>
    <property type="molecule type" value="Genomic_DNA"/>
</dbReference>
<sequence length="293" mass="31065">MIGRRAFLHAAMAGSVFGMAGIRPAMAAPQKRVAVIDWAHLETCLALGVTPVAGSELRQYRRIVGEPKMPETVADLGLRGTPNLEMLRLVAPDLTVISQFYDYQRPVLEAISPVLSLKSYEAGTAPYGLLERSTMALGEALDARAAADGFVARVARNIGAARQALGSFAARPVYVISLGDARHFRAFGADSLMGDVLVRLGFENAWRDDTSYSAAAPIGLEALADVRDAGIVVIEPLPAEAGRGLPDNALWNALPPVKDGRVSILPPINHFGGLPSAERFAGLLADAVKGWSA</sequence>
<keyword evidence="4" id="KW-0408">Iron</keyword>
<evidence type="ECO:0000313" key="8">
    <source>
        <dbReference type="EMBL" id="TDH37646.1"/>
    </source>
</evidence>
<organism evidence="8 9">
    <name type="scientific">Pseudohoeflea suaedae</name>
    <dbReference type="NCBI Taxonomy" id="877384"/>
    <lineage>
        <taxon>Bacteria</taxon>
        <taxon>Pseudomonadati</taxon>
        <taxon>Pseudomonadota</taxon>
        <taxon>Alphaproteobacteria</taxon>
        <taxon>Hyphomicrobiales</taxon>
        <taxon>Rhizobiaceae</taxon>
        <taxon>Pseudohoeflea</taxon>
    </lineage>
</organism>
<protein>
    <submittedName>
        <fullName evidence="8">Iron-siderophore ABC transporter substrate-binding protein</fullName>
    </submittedName>
</protein>
<comment type="similarity">
    <text evidence="2">Belongs to the bacterial solute-binding protein 8 family.</text>
</comment>
<keyword evidence="5 6" id="KW-0732">Signal</keyword>
<dbReference type="GO" id="GO:1901678">
    <property type="term" value="P:iron coordination entity transport"/>
    <property type="evidence" value="ECO:0007669"/>
    <property type="project" value="UniProtKB-ARBA"/>
</dbReference>
<dbReference type="PROSITE" id="PS51318">
    <property type="entry name" value="TAT"/>
    <property type="match status" value="1"/>
</dbReference>
<dbReference type="SUPFAM" id="SSF53807">
    <property type="entry name" value="Helical backbone' metal receptor"/>
    <property type="match status" value="1"/>
</dbReference>
<dbReference type="InterPro" id="IPR002491">
    <property type="entry name" value="ABC_transptr_periplasmic_BD"/>
</dbReference>
<dbReference type="PROSITE" id="PS50983">
    <property type="entry name" value="FE_B12_PBP"/>
    <property type="match status" value="1"/>
</dbReference>
<dbReference type="CDD" id="cd01146">
    <property type="entry name" value="FhuD"/>
    <property type="match status" value="1"/>
</dbReference>
<evidence type="ECO:0000259" key="7">
    <source>
        <dbReference type="PROSITE" id="PS50983"/>
    </source>
</evidence>
<proteinExistence type="inferred from homology"/>
<evidence type="ECO:0000256" key="2">
    <source>
        <dbReference type="ARBA" id="ARBA00008814"/>
    </source>
</evidence>
<evidence type="ECO:0000256" key="3">
    <source>
        <dbReference type="ARBA" id="ARBA00022448"/>
    </source>
</evidence>
<dbReference type="GO" id="GO:0030288">
    <property type="term" value="C:outer membrane-bounded periplasmic space"/>
    <property type="evidence" value="ECO:0007669"/>
    <property type="project" value="TreeGrafter"/>
</dbReference>
<keyword evidence="9" id="KW-1185">Reference proteome</keyword>
<accession>A0A4R5PL40</accession>
<dbReference type="OrthoDB" id="8370650at2"/>
<gene>
    <name evidence="8" type="ORF">E2A64_00410</name>
</gene>
<feature type="chain" id="PRO_5020688656" evidence="6">
    <location>
        <begin position="28"/>
        <end position="293"/>
    </location>
</feature>
<dbReference type="Pfam" id="PF01497">
    <property type="entry name" value="Peripla_BP_2"/>
    <property type="match status" value="1"/>
</dbReference>
<evidence type="ECO:0000256" key="5">
    <source>
        <dbReference type="ARBA" id="ARBA00022729"/>
    </source>
</evidence>
<dbReference type="RefSeq" id="WP_133282484.1">
    <property type="nucleotide sequence ID" value="NZ_SMSI01000001.1"/>
</dbReference>
<comment type="subcellular location">
    <subcellularLocation>
        <location evidence="1">Cell envelope</location>
    </subcellularLocation>
</comment>
<evidence type="ECO:0000256" key="6">
    <source>
        <dbReference type="SAM" id="SignalP"/>
    </source>
</evidence>
<dbReference type="Gene3D" id="3.40.50.1980">
    <property type="entry name" value="Nitrogenase molybdenum iron protein domain"/>
    <property type="match status" value="2"/>
</dbReference>
<dbReference type="PANTHER" id="PTHR30532:SF1">
    <property type="entry name" value="IRON(3+)-HYDROXAMATE-BINDING PROTEIN FHUD"/>
    <property type="match status" value="1"/>
</dbReference>
<reference evidence="8 9" key="1">
    <citation type="journal article" date="2013" name="Int. J. Syst. Evol. Microbiol.">
        <title>Hoeflea suaedae sp. nov., an endophytic bacterium isolated from the root of the halophyte Suaeda maritima.</title>
        <authorList>
            <person name="Chung E.J."/>
            <person name="Park J.A."/>
            <person name="Pramanik P."/>
            <person name="Bibi F."/>
            <person name="Jeon C.O."/>
            <person name="Chung Y.R."/>
        </authorList>
    </citation>
    <scope>NUCLEOTIDE SEQUENCE [LARGE SCALE GENOMIC DNA]</scope>
    <source>
        <strain evidence="8 9">YC6898</strain>
    </source>
</reference>
<comment type="caution">
    <text evidence="8">The sequence shown here is derived from an EMBL/GenBank/DDBJ whole genome shotgun (WGS) entry which is preliminary data.</text>
</comment>
<keyword evidence="3" id="KW-0813">Transport</keyword>
<dbReference type="PRINTS" id="PR01715">
    <property type="entry name" value="FERRIBNDNGPP"/>
</dbReference>
<dbReference type="Proteomes" id="UP000295131">
    <property type="component" value="Unassembled WGS sequence"/>
</dbReference>
<dbReference type="InterPro" id="IPR051313">
    <property type="entry name" value="Bact_iron-sidero_bind"/>
</dbReference>
<evidence type="ECO:0000256" key="1">
    <source>
        <dbReference type="ARBA" id="ARBA00004196"/>
    </source>
</evidence>
<dbReference type="PANTHER" id="PTHR30532">
    <property type="entry name" value="IRON III DICITRATE-BINDING PERIPLASMIC PROTEIN"/>
    <property type="match status" value="1"/>
</dbReference>
<keyword evidence="4" id="KW-0410">Iron transport</keyword>
<keyword evidence="4" id="KW-0406">Ion transport</keyword>
<evidence type="ECO:0000313" key="9">
    <source>
        <dbReference type="Proteomes" id="UP000295131"/>
    </source>
</evidence>
<dbReference type="AlphaFoldDB" id="A0A4R5PL40"/>